<dbReference type="GO" id="GO:0033540">
    <property type="term" value="P:fatty acid beta-oxidation using acyl-CoA oxidase"/>
    <property type="evidence" value="ECO:0007669"/>
    <property type="project" value="TreeGrafter"/>
</dbReference>
<name>G3YCX6_ASPNA</name>
<accession>G3YCX6</accession>
<evidence type="ECO:0008006" key="3">
    <source>
        <dbReference type="Google" id="ProtNLM"/>
    </source>
</evidence>
<dbReference type="EMBL" id="ACJE01000019">
    <property type="protein sequence ID" value="EHA19655.1"/>
    <property type="molecule type" value="Genomic_DNA"/>
</dbReference>
<reference evidence="1 2" key="1">
    <citation type="journal article" date="2011" name="Genome Res.">
        <title>Comparative genomics of citric-acid-producing Aspergillus niger ATCC 1015 versus enzyme-producing CBS 513.88.</title>
        <authorList>
            <person name="Andersen M.R."/>
            <person name="Salazar M.P."/>
            <person name="Schaap P.J."/>
            <person name="van de Vondervoort P.J."/>
            <person name="Culley D."/>
            <person name="Thykaer J."/>
            <person name="Frisvad J.C."/>
            <person name="Nielsen K.F."/>
            <person name="Albang R."/>
            <person name="Albermann K."/>
            <person name="Berka R.M."/>
            <person name="Braus G.H."/>
            <person name="Braus-Stromeyer S.A."/>
            <person name="Corrochano L.M."/>
            <person name="Dai Z."/>
            <person name="van Dijck P.W."/>
            <person name="Hofmann G."/>
            <person name="Lasure L.L."/>
            <person name="Magnuson J.K."/>
            <person name="Menke H."/>
            <person name="Meijer M."/>
            <person name="Meijer S.L."/>
            <person name="Nielsen J.B."/>
            <person name="Nielsen M.L."/>
            <person name="van Ooyen A.J."/>
            <person name="Pel H.J."/>
            <person name="Poulsen L."/>
            <person name="Samson R.A."/>
            <person name="Stam H."/>
            <person name="Tsang A."/>
            <person name="van den Brink J.M."/>
            <person name="Atkins A."/>
            <person name="Aerts A."/>
            <person name="Shapiro H."/>
            <person name="Pangilinan J."/>
            <person name="Salamov A."/>
            <person name="Lou Y."/>
            <person name="Lindquist E."/>
            <person name="Lucas S."/>
            <person name="Grimwood J."/>
            <person name="Grigoriev I.V."/>
            <person name="Kubicek C.P."/>
            <person name="Martinez D."/>
            <person name="van Peij N.N."/>
            <person name="Roubos J.A."/>
            <person name="Nielsen J."/>
            <person name="Baker S.E."/>
        </authorList>
    </citation>
    <scope>NUCLEOTIDE SEQUENCE [LARGE SCALE GENOMIC DNA]</scope>
    <source>
        <strain evidence="2">ATCC 1015 / CBS 113.46 / FGSC A1144 / LSHB Ac4 / NCTC 3858a / NRRL 328 / USDA 3528.7</strain>
    </source>
</reference>
<dbReference type="PANTHER" id="PTHR10909">
    <property type="entry name" value="ELECTRON TRANSPORT OXIDOREDUCTASE"/>
    <property type="match status" value="1"/>
</dbReference>
<organism evidence="1 2">
    <name type="scientific">Aspergillus niger (strain ATCC 1015 / CBS 113.46 / FGSC A1144 / LSHB Ac4 / NCTC 3858a / NRRL 328 / USDA 3528.7)</name>
    <dbReference type="NCBI Taxonomy" id="380704"/>
    <lineage>
        <taxon>Eukaryota</taxon>
        <taxon>Fungi</taxon>
        <taxon>Dikarya</taxon>
        <taxon>Ascomycota</taxon>
        <taxon>Pezizomycotina</taxon>
        <taxon>Eurotiomycetes</taxon>
        <taxon>Eurotiomycetidae</taxon>
        <taxon>Eurotiales</taxon>
        <taxon>Aspergillaceae</taxon>
        <taxon>Aspergillus</taxon>
        <taxon>Aspergillus subgen. Circumdati</taxon>
    </lineage>
</organism>
<dbReference type="SUPFAM" id="SSF56645">
    <property type="entry name" value="Acyl-CoA dehydrogenase NM domain-like"/>
    <property type="match status" value="1"/>
</dbReference>
<evidence type="ECO:0000313" key="2">
    <source>
        <dbReference type="Proteomes" id="UP000009038"/>
    </source>
</evidence>
<dbReference type="SUPFAM" id="SSF47203">
    <property type="entry name" value="Acyl-CoA dehydrogenase C-terminal domain-like"/>
    <property type="match status" value="1"/>
</dbReference>
<dbReference type="GO" id="GO:0003997">
    <property type="term" value="F:acyl-CoA oxidase activity"/>
    <property type="evidence" value="ECO:0007669"/>
    <property type="project" value="InterPro"/>
</dbReference>
<protein>
    <recommendedName>
        <fullName evidence="3">Acyl-CoA oxidase</fullName>
    </recommendedName>
</protein>
<gene>
    <name evidence="1" type="ORF">ASPNIDRAFT_123680</name>
</gene>
<dbReference type="InterPro" id="IPR012258">
    <property type="entry name" value="Acyl-CoA_oxidase"/>
</dbReference>
<dbReference type="InterPro" id="IPR046373">
    <property type="entry name" value="Acyl-CoA_Oxase/DH_mid-dom_sf"/>
</dbReference>
<proteinExistence type="predicted"/>
<dbReference type="Proteomes" id="UP000009038">
    <property type="component" value="Unassembled WGS sequence"/>
</dbReference>
<feature type="non-terminal residue" evidence="1">
    <location>
        <position position="1"/>
    </location>
</feature>
<sequence>LTPDDVLQFTPKFRRAHTDGIILRDIAAQSAFSVHYNLVGGTIASLAPQRPDLQPLLRQIFNFDVVSTTYMMTEAGHGCDARNLETIAVWQSDGSFILDTPTPAARKLMPPSAPLAAGIPRIALVLARLIVEGEDRGTRQGLPAPGAGRLLDFVLTAFDHVHLPSTAMLGDLARPSNMRDQYLTAIDRLSTGALIVSLWVIPFLKGAAFTVGRYSQRRTVQEGLQGERVPIISFRTQQLPIAHALAEVAVLAPFADWVIKQHKSHTIGPGLKHALSIILKVVFLQHGSESLKQLNERSGSRGMFPINGLAEMEV</sequence>
<dbReference type="STRING" id="380704.G3YCX6"/>
<dbReference type="GO" id="GO:0005777">
    <property type="term" value="C:peroxisome"/>
    <property type="evidence" value="ECO:0007669"/>
    <property type="project" value="InterPro"/>
</dbReference>
<dbReference type="InterPro" id="IPR009100">
    <property type="entry name" value="AcylCoA_DH/oxidase_NM_dom_sf"/>
</dbReference>
<dbReference type="InterPro" id="IPR036250">
    <property type="entry name" value="AcylCo_DH-like_C"/>
</dbReference>
<dbReference type="GO" id="GO:0071949">
    <property type="term" value="F:FAD binding"/>
    <property type="evidence" value="ECO:0007669"/>
    <property type="project" value="InterPro"/>
</dbReference>
<dbReference type="GO" id="GO:0055088">
    <property type="term" value="P:lipid homeostasis"/>
    <property type="evidence" value="ECO:0007669"/>
    <property type="project" value="TreeGrafter"/>
</dbReference>
<comment type="caution">
    <text evidence="1">The sequence shown here is derived from an EMBL/GenBank/DDBJ whole genome shotgun (WGS) entry which is preliminary data.</text>
</comment>
<dbReference type="AlphaFoldDB" id="G3YCX6"/>
<dbReference type="GO" id="GO:0005504">
    <property type="term" value="F:fatty acid binding"/>
    <property type="evidence" value="ECO:0007669"/>
    <property type="project" value="TreeGrafter"/>
</dbReference>
<dbReference type="OrthoDB" id="538336at2759"/>
<dbReference type="PANTHER" id="PTHR10909:SF382">
    <property type="entry name" value="ACYL-COENZYME A OXIDASE"/>
    <property type="match status" value="1"/>
</dbReference>
<feature type="non-terminal residue" evidence="1">
    <location>
        <position position="314"/>
    </location>
</feature>
<evidence type="ECO:0000313" key="1">
    <source>
        <dbReference type="EMBL" id="EHA19655.1"/>
    </source>
</evidence>
<dbReference type="Gene3D" id="1.20.140.10">
    <property type="entry name" value="Butyryl-CoA Dehydrogenase, subunit A, domain 3"/>
    <property type="match status" value="1"/>
</dbReference>
<dbReference type="Gene3D" id="2.40.110.10">
    <property type="entry name" value="Butyryl-CoA Dehydrogenase, subunit A, domain 2"/>
    <property type="match status" value="1"/>
</dbReference>
<dbReference type="HOGENOM" id="CLU_028041_0_0_1"/>